<feature type="signal peptide" evidence="1">
    <location>
        <begin position="1"/>
        <end position="27"/>
    </location>
</feature>
<gene>
    <name evidence="2" type="ORF">XYLVIOL_LOCUS676</name>
</gene>
<keyword evidence="3" id="KW-1185">Reference proteome</keyword>
<name>A0ABP1MYP7_XYLVO</name>
<evidence type="ECO:0000313" key="3">
    <source>
        <dbReference type="Proteomes" id="UP001642520"/>
    </source>
</evidence>
<dbReference type="EMBL" id="CAXAJV020001281">
    <property type="protein sequence ID" value="CAL7933837.1"/>
    <property type="molecule type" value="Genomic_DNA"/>
</dbReference>
<evidence type="ECO:0008006" key="4">
    <source>
        <dbReference type="Google" id="ProtNLM"/>
    </source>
</evidence>
<protein>
    <recommendedName>
        <fullName evidence="4">AMIN domain-containing protein</fullName>
    </recommendedName>
</protein>
<evidence type="ECO:0000313" key="2">
    <source>
        <dbReference type="EMBL" id="CAL7933837.1"/>
    </source>
</evidence>
<dbReference type="Proteomes" id="UP001642520">
    <property type="component" value="Unassembled WGS sequence"/>
</dbReference>
<proteinExistence type="predicted"/>
<comment type="caution">
    <text evidence="2">The sequence shown here is derived from an EMBL/GenBank/DDBJ whole genome shotgun (WGS) entry which is preliminary data.</text>
</comment>
<reference evidence="2 3" key="1">
    <citation type="submission" date="2024-08" db="EMBL/GenBank/DDBJ databases">
        <authorList>
            <person name="Will J Nash"/>
            <person name="Angela Man"/>
            <person name="Seanna McTaggart"/>
            <person name="Kendall Baker"/>
            <person name="Tom Barker"/>
            <person name="Leah Catchpole"/>
            <person name="Alex Durrant"/>
            <person name="Karim Gharbi"/>
            <person name="Naomi Irish"/>
            <person name="Gemy Kaithakottil"/>
            <person name="Debby Ku"/>
            <person name="Aaliyah Providence"/>
            <person name="Felix Shaw"/>
            <person name="David Swarbreck"/>
            <person name="Chris Watkins"/>
            <person name="Ann M. McCartney"/>
            <person name="Giulio Formenti"/>
            <person name="Alice Mouton"/>
            <person name="Noel Vella"/>
            <person name="Bjorn M von Reumont"/>
            <person name="Adriana Vella"/>
            <person name="Wilfried Haerty"/>
        </authorList>
    </citation>
    <scope>NUCLEOTIDE SEQUENCE [LARGE SCALE GENOMIC DNA]</scope>
</reference>
<keyword evidence="1" id="KW-0732">Signal</keyword>
<feature type="chain" id="PRO_5047357972" description="AMIN domain-containing protein" evidence="1">
    <location>
        <begin position="28"/>
        <end position="154"/>
    </location>
</feature>
<evidence type="ECO:0000256" key="1">
    <source>
        <dbReference type="SAM" id="SignalP"/>
    </source>
</evidence>
<accession>A0ABP1MYP7</accession>
<sequence>MVKPYKMSRSIAAVAIAALALLQAVSAIDVSQNKNVRLEFGTGDVVQKTRLLDSSPDERAPLFIGDLIVGQRLPDETVFRRVIEFNNPTNVIQTTTLDVSVTNGIIHYINARNVQNSQAVVCGNANTLGSSKSSINLRVLPNSLATLTLTVAAH</sequence>
<organism evidence="2 3">
    <name type="scientific">Xylocopa violacea</name>
    <name type="common">Violet carpenter bee</name>
    <name type="synonym">Apis violacea</name>
    <dbReference type="NCBI Taxonomy" id="135666"/>
    <lineage>
        <taxon>Eukaryota</taxon>
        <taxon>Metazoa</taxon>
        <taxon>Ecdysozoa</taxon>
        <taxon>Arthropoda</taxon>
        <taxon>Hexapoda</taxon>
        <taxon>Insecta</taxon>
        <taxon>Pterygota</taxon>
        <taxon>Neoptera</taxon>
        <taxon>Endopterygota</taxon>
        <taxon>Hymenoptera</taxon>
        <taxon>Apocrita</taxon>
        <taxon>Aculeata</taxon>
        <taxon>Apoidea</taxon>
        <taxon>Anthophila</taxon>
        <taxon>Apidae</taxon>
        <taxon>Xylocopa</taxon>
        <taxon>Xylocopa</taxon>
    </lineage>
</organism>